<evidence type="ECO:0000256" key="1">
    <source>
        <dbReference type="ARBA" id="ARBA00022723"/>
    </source>
</evidence>
<dbReference type="PROSITE" id="PS50089">
    <property type="entry name" value="ZF_RING_2"/>
    <property type="match status" value="1"/>
</dbReference>
<proteinExistence type="predicted"/>
<dbReference type="PROSITE" id="PS00518">
    <property type="entry name" value="ZF_RING_1"/>
    <property type="match status" value="1"/>
</dbReference>
<evidence type="ECO:0000256" key="6">
    <source>
        <dbReference type="SAM" id="Phobius"/>
    </source>
</evidence>
<evidence type="ECO:0000256" key="5">
    <source>
        <dbReference type="SAM" id="Coils"/>
    </source>
</evidence>
<dbReference type="Gene3D" id="3.30.40.10">
    <property type="entry name" value="Zinc/RING finger domain, C3HC4 (zinc finger)"/>
    <property type="match status" value="1"/>
</dbReference>
<dbReference type="InterPro" id="IPR013083">
    <property type="entry name" value="Znf_RING/FYVE/PHD"/>
</dbReference>
<evidence type="ECO:0000256" key="4">
    <source>
        <dbReference type="PROSITE-ProRule" id="PRU00175"/>
    </source>
</evidence>
<keyword evidence="6" id="KW-1133">Transmembrane helix</keyword>
<keyword evidence="1" id="KW-0479">Metal-binding</keyword>
<dbReference type="OrthoDB" id="5844798at2759"/>
<feature type="transmembrane region" description="Helical" evidence="6">
    <location>
        <begin position="163"/>
        <end position="181"/>
    </location>
</feature>
<evidence type="ECO:0000256" key="2">
    <source>
        <dbReference type="ARBA" id="ARBA00022771"/>
    </source>
</evidence>
<dbReference type="GO" id="GO:0008270">
    <property type="term" value="F:zinc ion binding"/>
    <property type="evidence" value="ECO:0007669"/>
    <property type="project" value="UniProtKB-KW"/>
</dbReference>
<keyword evidence="3" id="KW-0862">Zinc</keyword>
<evidence type="ECO:0000313" key="9">
    <source>
        <dbReference type="Proteomes" id="UP000494206"/>
    </source>
</evidence>
<dbReference type="PANTHER" id="PTHR25462">
    <property type="entry name" value="BONUS, ISOFORM C-RELATED"/>
    <property type="match status" value="1"/>
</dbReference>
<dbReference type="Proteomes" id="UP000494206">
    <property type="component" value="Unassembled WGS sequence"/>
</dbReference>
<dbReference type="SMART" id="SM00184">
    <property type="entry name" value="RING"/>
    <property type="match status" value="1"/>
</dbReference>
<keyword evidence="2 4" id="KW-0863">Zinc-finger</keyword>
<evidence type="ECO:0000256" key="3">
    <source>
        <dbReference type="ARBA" id="ARBA00022833"/>
    </source>
</evidence>
<dbReference type="AlphaFoldDB" id="A0A8S1ENY6"/>
<dbReference type="GO" id="GO:0061630">
    <property type="term" value="F:ubiquitin protein ligase activity"/>
    <property type="evidence" value="ECO:0007669"/>
    <property type="project" value="TreeGrafter"/>
</dbReference>
<feature type="domain" description="RING-type" evidence="7">
    <location>
        <begin position="37"/>
        <end position="88"/>
    </location>
</feature>
<dbReference type="PANTHER" id="PTHR25462:SF229">
    <property type="entry name" value="TRANSCRIPTION INTERMEDIARY FACTOR 1-BETA"/>
    <property type="match status" value="1"/>
</dbReference>
<keyword evidence="9" id="KW-1185">Reference proteome</keyword>
<accession>A0A8S1ENY6</accession>
<organism evidence="8 9">
    <name type="scientific">Caenorhabditis bovis</name>
    <dbReference type="NCBI Taxonomy" id="2654633"/>
    <lineage>
        <taxon>Eukaryota</taxon>
        <taxon>Metazoa</taxon>
        <taxon>Ecdysozoa</taxon>
        <taxon>Nematoda</taxon>
        <taxon>Chromadorea</taxon>
        <taxon>Rhabditida</taxon>
        <taxon>Rhabditina</taxon>
        <taxon>Rhabditomorpha</taxon>
        <taxon>Rhabditoidea</taxon>
        <taxon>Rhabditidae</taxon>
        <taxon>Peloderinae</taxon>
        <taxon>Caenorhabditis</taxon>
    </lineage>
</organism>
<name>A0A8S1ENY6_9PELO</name>
<dbReference type="InterPro" id="IPR001841">
    <property type="entry name" value="Znf_RING"/>
</dbReference>
<dbReference type="SUPFAM" id="SSF57850">
    <property type="entry name" value="RING/U-box"/>
    <property type="match status" value="1"/>
</dbReference>
<protein>
    <recommendedName>
        <fullName evidence="7">RING-type domain-containing protein</fullName>
    </recommendedName>
</protein>
<evidence type="ECO:0000313" key="8">
    <source>
        <dbReference type="EMBL" id="CAB3401073.1"/>
    </source>
</evidence>
<keyword evidence="6" id="KW-0472">Membrane</keyword>
<dbReference type="GO" id="GO:0006513">
    <property type="term" value="P:protein monoubiquitination"/>
    <property type="evidence" value="ECO:0007669"/>
    <property type="project" value="TreeGrafter"/>
</dbReference>
<dbReference type="InterPro" id="IPR017907">
    <property type="entry name" value="Znf_RING_CS"/>
</dbReference>
<gene>
    <name evidence="8" type="ORF">CBOVIS_LOCUS3874</name>
</gene>
<dbReference type="InterPro" id="IPR047153">
    <property type="entry name" value="TRIM45/56/19-like"/>
</dbReference>
<dbReference type="InterPro" id="IPR027370">
    <property type="entry name" value="Znf-RING_euk"/>
</dbReference>
<keyword evidence="6" id="KW-0812">Transmembrane</keyword>
<dbReference type="EMBL" id="CADEPM010000002">
    <property type="protein sequence ID" value="CAB3401073.1"/>
    <property type="molecule type" value="Genomic_DNA"/>
</dbReference>
<sequence>MIHGFFRKLLSKDEKSKTLKAVDESEICVVNVKTLRCPICLGIYRGIPKTLTCGHTYCHKCIEDAAHAEFINDPRERNRNILCCPICRKRSCTSKSVNNYSLKSVLDSINEMAEEEEKSRKAFDNTVQTSNEQLRFKCSELEQTVNQLRREICEMRQKEKHNYVAISFFFIVYILLSTLFGN</sequence>
<reference evidence="8 9" key="1">
    <citation type="submission" date="2020-04" db="EMBL/GenBank/DDBJ databases">
        <authorList>
            <person name="Laetsch R D."/>
            <person name="Stevens L."/>
            <person name="Kumar S."/>
            <person name="Blaxter L. M."/>
        </authorList>
    </citation>
    <scope>NUCLEOTIDE SEQUENCE [LARGE SCALE GENOMIC DNA]</scope>
</reference>
<dbReference type="Pfam" id="PF13445">
    <property type="entry name" value="zf-RING_UBOX"/>
    <property type="match status" value="1"/>
</dbReference>
<evidence type="ECO:0000259" key="7">
    <source>
        <dbReference type="PROSITE" id="PS50089"/>
    </source>
</evidence>
<feature type="coiled-coil region" evidence="5">
    <location>
        <begin position="131"/>
        <end position="158"/>
    </location>
</feature>
<comment type="caution">
    <text evidence="8">The sequence shown here is derived from an EMBL/GenBank/DDBJ whole genome shotgun (WGS) entry which is preliminary data.</text>
</comment>
<keyword evidence="5" id="KW-0175">Coiled coil</keyword>